<dbReference type="PANTHER" id="PTHR47284:SF3">
    <property type="entry name" value="FATTY-ACID-BINDING PROTEIN 2"/>
    <property type="match status" value="1"/>
</dbReference>
<dbReference type="InterPro" id="IPR016088">
    <property type="entry name" value="Chalcone_isomerase_3-sand"/>
</dbReference>
<dbReference type="InterPro" id="IPR036298">
    <property type="entry name" value="Chalcone_isomerase_sf"/>
</dbReference>
<evidence type="ECO:0000256" key="1">
    <source>
        <dbReference type="SAM" id="Phobius"/>
    </source>
</evidence>
<proteinExistence type="predicted"/>
<comment type="caution">
    <text evidence="3">The sequence shown here is derived from an EMBL/GenBank/DDBJ whole genome shotgun (WGS) entry which is preliminary data.</text>
</comment>
<dbReference type="OrthoDB" id="18193at2759"/>
<dbReference type="SUPFAM" id="SSF54626">
    <property type="entry name" value="Chalcone isomerase"/>
    <property type="match status" value="1"/>
</dbReference>
<evidence type="ECO:0000313" key="4">
    <source>
        <dbReference type="Proteomes" id="UP000233524"/>
    </source>
</evidence>
<dbReference type="VEuPathDB" id="FungiDB:jhhlp_002857"/>
<dbReference type="STRING" id="41688.A0A2N3NF37"/>
<keyword evidence="1" id="KW-1133">Transmembrane helix</keyword>
<dbReference type="FunCoup" id="A0A2N3NF37">
    <property type="interactions" value="125"/>
</dbReference>
<accession>A0A2N3NF37</accession>
<dbReference type="InParanoid" id="A0A2N3NF37"/>
<name>A0A2N3NF37_9PEZI</name>
<keyword evidence="1" id="KW-0812">Transmembrane</keyword>
<feature type="domain" description="Chalcone isomerase" evidence="2">
    <location>
        <begin position="161"/>
        <end position="360"/>
    </location>
</feature>
<gene>
    <name evidence="3" type="ORF">jhhlp_002857</name>
</gene>
<dbReference type="Proteomes" id="UP000233524">
    <property type="component" value="Unassembled WGS sequence"/>
</dbReference>
<dbReference type="PANTHER" id="PTHR47284">
    <property type="entry name" value="FATTY-ACID-BINDING PROTEIN 2"/>
    <property type="match status" value="1"/>
</dbReference>
<evidence type="ECO:0000259" key="2">
    <source>
        <dbReference type="Pfam" id="PF16035"/>
    </source>
</evidence>
<dbReference type="EMBL" id="NLAX01000008">
    <property type="protein sequence ID" value="PKS11096.1"/>
    <property type="molecule type" value="Genomic_DNA"/>
</dbReference>
<evidence type="ECO:0000313" key="3">
    <source>
        <dbReference type="EMBL" id="PKS11096.1"/>
    </source>
</evidence>
<dbReference type="Gene3D" id="3.50.70.10">
    <property type="match status" value="1"/>
</dbReference>
<dbReference type="InterPro" id="IPR016087">
    <property type="entry name" value="Chalcone_isomerase"/>
</dbReference>
<sequence>MSTRALLQPLSRGIPAAPATRPALRRTLMRSAPARRATDNLNIKRLSDQRNSYERDRMAFLAAGALAGVVGIIYTSLKLKDALAKQGDKKTKMDANVPTETFTVDGGTKRKVVVHDADGNEIVPTGNSTVPTFPRTIDLSKVTASSDSPQLPATTRDDIGTEYTLVGLGVRTVTFLSIQVYVVGFYVATSDIATLQNYLVKKVNSLATTLVTGEKDELRAALLNPTEGEETWNTLLRESGVRTALRIAPVRDTDFPHLRDGFIRAITARSQSNPAYADEAFGTAIRSFKNLLQRGKVPKNRELLLCRDAAGKLIVIYDDKTDAGRVEIGRVEDERVSRLLWLNYLAGSKVASEPARQSIIDGVMEFVERPVGTVAAQVV</sequence>
<reference evidence="3 4" key="1">
    <citation type="journal article" date="2017" name="G3 (Bethesda)">
        <title>First Draft Genome Sequence of the Pathogenic Fungus Lomentospora prolificans (Formerly Scedosporium prolificans).</title>
        <authorList>
            <person name="Luo R."/>
            <person name="Zimin A."/>
            <person name="Workman R."/>
            <person name="Fan Y."/>
            <person name="Pertea G."/>
            <person name="Grossman N."/>
            <person name="Wear M.P."/>
            <person name="Jia B."/>
            <person name="Miller H."/>
            <person name="Casadevall A."/>
            <person name="Timp W."/>
            <person name="Zhang S.X."/>
            <person name="Salzberg S.L."/>
        </authorList>
    </citation>
    <scope>NUCLEOTIDE SEQUENCE [LARGE SCALE GENOMIC DNA]</scope>
    <source>
        <strain evidence="3 4">JHH-5317</strain>
    </source>
</reference>
<keyword evidence="1" id="KW-0472">Membrane</keyword>
<feature type="transmembrane region" description="Helical" evidence="1">
    <location>
        <begin position="58"/>
        <end position="77"/>
    </location>
</feature>
<protein>
    <recommendedName>
        <fullName evidence="2">Chalcone isomerase domain-containing protein</fullName>
    </recommendedName>
</protein>
<dbReference type="GO" id="GO:0016872">
    <property type="term" value="F:intramolecular lyase activity"/>
    <property type="evidence" value="ECO:0007669"/>
    <property type="project" value="InterPro"/>
</dbReference>
<dbReference type="Pfam" id="PF16035">
    <property type="entry name" value="Chalcone_2"/>
    <property type="match status" value="1"/>
</dbReference>
<keyword evidence="4" id="KW-1185">Reference proteome</keyword>
<dbReference type="AlphaFoldDB" id="A0A2N3NF37"/>
<organism evidence="3 4">
    <name type="scientific">Lomentospora prolificans</name>
    <dbReference type="NCBI Taxonomy" id="41688"/>
    <lineage>
        <taxon>Eukaryota</taxon>
        <taxon>Fungi</taxon>
        <taxon>Dikarya</taxon>
        <taxon>Ascomycota</taxon>
        <taxon>Pezizomycotina</taxon>
        <taxon>Sordariomycetes</taxon>
        <taxon>Hypocreomycetidae</taxon>
        <taxon>Microascales</taxon>
        <taxon>Microascaceae</taxon>
        <taxon>Lomentospora</taxon>
    </lineage>
</organism>